<evidence type="ECO:0000313" key="1">
    <source>
        <dbReference type="EMBL" id="ETW08334.1"/>
    </source>
</evidence>
<reference evidence="1" key="1">
    <citation type="submission" date="2013-12" db="EMBL/GenBank/DDBJ databases">
        <title>The Genome Sequence of Aphanomyces invadans NJM9701.</title>
        <authorList>
            <consortium name="The Broad Institute Genomics Platform"/>
            <person name="Russ C."/>
            <person name="Tyler B."/>
            <person name="van West P."/>
            <person name="Dieguez-Uribeondo J."/>
            <person name="Young S.K."/>
            <person name="Zeng Q."/>
            <person name="Gargeya S."/>
            <person name="Fitzgerald M."/>
            <person name="Abouelleil A."/>
            <person name="Alvarado L."/>
            <person name="Chapman S.B."/>
            <person name="Gainer-Dewar J."/>
            <person name="Goldberg J."/>
            <person name="Griggs A."/>
            <person name="Gujja S."/>
            <person name="Hansen M."/>
            <person name="Howarth C."/>
            <person name="Imamovic A."/>
            <person name="Ireland A."/>
            <person name="Larimer J."/>
            <person name="McCowan C."/>
            <person name="Murphy C."/>
            <person name="Pearson M."/>
            <person name="Poon T.W."/>
            <person name="Priest M."/>
            <person name="Roberts A."/>
            <person name="Saif S."/>
            <person name="Shea T."/>
            <person name="Sykes S."/>
            <person name="Wortman J."/>
            <person name="Nusbaum C."/>
            <person name="Birren B."/>
        </authorList>
    </citation>
    <scope>NUCLEOTIDE SEQUENCE [LARGE SCALE GENOMIC DNA]</scope>
    <source>
        <strain evidence="1">NJM9701</strain>
    </source>
</reference>
<dbReference type="VEuPathDB" id="FungiDB:H310_00944"/>
<gene>
    <name evidence="1" type="ORF">H310_00944</name>
</gene>
<dbReference type="InterPro" id="IPR029063">
    <property type="entry name" value="SAM-dependent_MTases_sf"/>
</dbReference>
<protein>
    <recommendedName>
        <fullName evidence="2">Methyltransferase domain-containing protein</fullName>
    </recommendedName>
</protein>
<dbReference type="CDD" id="cd02440">
    <property type="entry name" value="AdoMet_MTases"/>
    <property type="match status" value="1"/>
</dbReference>
<dbReference type="Gene3D" id="3.40.50.150">
    <property type="entry name" value="Vaccinia Virus protein VP39"/>
    <property type="match status" value="1"/>
</dbReference>
<dbReference type="GeneID" id="20077994"/>
<organism evidence="1">
    <name type="scientific">Aphanomyces invadans</name>
    <dbReference type="NCBI Taxonomy" id="157072"/>
    <lineage>
        <taxon>Eukaryota</taxon>
        <taxon>Sar</taxon>
        <taxon>Stramenopiles</taxon>
        <taxon>Oomycota</taxon>
        <taxon>Saprolegniomycetes</taxon>
        <taxon>Saprolegniales</taxon>
        <taxon>Verrucalvaceae</taxon>
        <taxon>Aphanomyces</taxon>
    </lineage>
</organism>
<dbReference type="OrthoDB" id="429136at2759"/>
<dbReference type="SUPFAM" id="SSF53335">
    <property type="entry name" value="S-adenosyl-L-methionine-dependent methyltransferases"/>
    <property type="match status" value="1"/>
</dbReference>
<dbReference type="AlphaFoldDB" id="A0A024UPV6"/>
<dbReference type="eggNOG" id="ENOG502RZZT">
    <property type="taxonomic scope" value="Eukaryota"/>
</dbReference>
<name>A0A024UPV6_9STRA</name>
<sequence length="299" mass="33194">MGLFGPMTGGKVGLALVANYVSTSWAISRSVCTAPTAMATTDRLFRSIELKEQERHAPNCATSWGRVLDAGTGDHSLNWLKSLPIDSIVAVTGDIARSVSLRKTFPEKHIEILAGNWNNPSFLEGQVFDVVIADYLVGAIEGHAPYYQDQIFHRLFPHVADGGRLYIVGLQPIMMSLDPSKTKSNQEKLVLEMQRVRDACILLAGHRPYREFPLDWILRQAVQAGFYVESHTTFANKYSASMIMRQIAVGRNKLSLFLDQSVAKSMESYLANLDKQAVDATKDGSFEFGYDYVVTALKP</sequence>
<dbReference type="RefSeq" id="XP_008862139.1">
    <property type="nucleotide sequence ID" value="XM_008863917.1"/>
</dbReference>
<accession>A0A024UPV6</accession>
<dbReference type="EMBL" id="KI913953">
    <property type="protein sequence ID" value="ETW08334.1"/>
    <property type="molecule type" value="Genomic_DNA"/>
</dbReference>
<proteinExistence type="predicted"/>
<evidence type="ECO:0008006" key="2">
    <source>
        <dbReference type="Google" id="ProtNLM"/>
    </source>
</evidence>